<dbReference type="RefSeq" id="WP_279242363.1">
    <property type="nucleotide sequence ID" value="NZ_CP036501.1"/>
</dbReference>
<accession>A0ABY6Q3Z5</accession>
<keyword evidence="2" id="KW-1185">Reference proteome</keyword>
<name>A0ABY6Q3Z5_9GAMM</name>
<sequence>MLLALSMSTPAFARPVSYAGGWTLIETSNRASSAALLHYTPAYNYSVGARYEWMRGTDIRMQVIQPTYLAKRWFGKDYQANLYLTGGIGRAERTRGQSSITETASFAGVMADWETRSLFASYEMRAADLGRLGNQTMHAARVGWAPYEGDTGDLHTWLMVEIDRREHLEETTTVTPLIRFFKGPALLELGYNLNNSKPLLNFTYRF</sequence>
<evidence type="ECO:0000313" key="1">
    <source>
        <dbReference type="EMBL" id="UZP73566.1"/>
    </source>
</evidence>
<protein>
    <recommendedName>
        <fullName evidence="3">DUF2490 domain-containing protein</fullName>
    </recommendedName>
</protein>
<dbReference type="Proteomes" id="UP001317963">
    <property type="component" value="Chromosome"/>
</dbReference>
<evidence type="ECO:0008006" key="3">
    <source>
        <dbReference type="Google" id="ProtNLM"/>
    </source>
</evidence>
<organism evidence="1 2">
    <name type="scientific">Candidatus Paraluminiphilus aquimaris</name>
    <dbReference type="NCBI Taxonomy" id="2518994"/>
    <lineage>
        <taxon>Bacteria</taxon>
        <taxon>Pseudomonadati</taxon>
        <taxon>Pseudomonadota</taxon>
        <taxon>Gammaproteobacteria</taxon>
        <taxon>Cellvibrionales</taxon>
        <taxon>Halieaceae</taxon>
        <taxon>Candidatus Paraluminiphilus</taxon>
    </lineage>
</organism>
<evidence type="ECO:0000313" key="2">
    <source>
        <dbReference type="Proteomes" id="UP001317963"/>
    </source>
</evidence>
<dbReference type="EMBL" id="CP036501">
    <property type="protein sequence ID" value="UZP73566.1"/>
    <property type="molecule type" value="Genomic_DNA"/>
</dbReference>
<proteinExistence type="predicted"/>
<gene>
    <name evidence="1" type="ORF">E0F26_01940</name>
</gene>
<reference evidence="1 2" key="1">
    <citation type="submission" date="2019-02" db="EMBL/GenBank/DDBJ databases">
        <title>Halieaceae_genomes.</title>
        <authorList>
            <person name="Li S.-H."/>
        </authorList>
    </citation>
    <scope>NUCLEOTIDE SEQUENCE [LARGE SCALE GENOMIC DNA]</scope>
    <source>
        <strain evidence="1 2">JH123</strain>
    </source>
</reference>